<evidence type="ECO:0000313" key="3">
    <source>
        <dbReference type="Proteomes" id="UP000034163"/>
    </source>
</evidence>
<proteinExistence type="predicted"/>
<protein>
    <submittedName>
        <fullName evidence="2">Uncharacterized protein</fullName>
    </submittedName>
</protein>
<reference evidence="2 3" key="1">
    <citation type="journal article" date="2015" name="Nature">
        <title>rRNA introns, odd ribosomes, and small enigmatic genomes across a large radiation of phyla.</title>
        <authorList>
            <person name="Brown C.T."/>
            <person name="Hug L.A."/>
            <person name="Thomas B.C."/>
            <person name="Sharon I."/>
            <person name="Castelle C.J."/>
            <person name="Singh A."/>
            <person name="Wilkins M.J."/>
            <person name="Williams K.H."/>
            <person name="Banfield J.F."/>
        </authorList>
    </citation>
    <scope>NUCLEOTIDE SEQUENCE [LARGE SCALE GENOMIC DNA]</scope>
</reference>
<evidence type="ECO:0000313" key="2">
    <source>
        <dbReference type="EMBL" id="KKS17020.1"/>
    </source>
</evidence>
<dbReference type="EMBL" id="LCBS01000008">
    <property type="protein sequence ID" value="KKS17020.1"/>
    <property type="molecule type" value="Genomic_DNA"/>
</dbReference>
<feature type="region of interest" description="Disordered" evidence="1">
    <location>
        <begin position="1"/>
        <end position="58"/>
    </location>
</feature>
<comment type="caution">
    <text evidence="2">The sequence shown here is derived from an EMBL/GenBank/DDBJ whole genome shotgun (WGS) entry which is preliminary data.</text>
</comment>
<gene>
    <name evidence="2" type="ORF">UU72_C0008G0002</name>
</gene>
<organism evidence="2 3">
    <name type="scientific">candidate division WWE3 bacterium GW2011_GWB1_41_6</name>
    <dbReference type="NCBI Taxonomy" id="1619112"/>
    <lineage>
        <taxon>Bacteria</taxon>
        <taxon>Katanobacteria</taxon>
    </lineage>
</organism>
<dbReference type="Proteomes" id="UP000034163">
    <property type="component" value="Unassembled WGS sequence"/>
</dbReference>
<sequence length="58" mass="6638">MLSFKGFYKSDPSAKDPAGLPHHGRNDLRVHSSVRSDPRQNVVTRRKSPKPREPRKSK</sequence>
<evidence type="ECO:0000256" key="1">
    <source>
        <dbReference type="SAM" id="MobiDB-lite"/>
    </source>
</evidence>
<feature type="compositionally biased region" description="Basic and acidic residues" evidence="1">
    <location>
        <begin position="24"/>
        <end position="38"/>
    </location>
</feature>
<dbReference type="AlphaFoldDB" id="A0A0G0WW94"/>
<accession>A0A0G0WW94</accession>
<name>A0A0G0WW94_UNCKA</name>